<accession>A0A9X9LZN4</accession>
<dbReference type="Proteomes" id="UP000269945">
    <property type="component" value="Unassembled WGS sequence"/>
</dbReference>
<dbReference type="AlphaFoldDB" id="A0A9X9LZN4"/>
<reference evidence="2 3" key="1">
    <citation type="submission" date="2018-10" db="EMBL/GenBank/DDBJ databases">
        <authorList>
            <person name="Ekblom R."/>
            <person name="Jareborg N."/>
        </authorList>
    </citation>
    <scope>NUCLEOTIDE SEQUENCE [LARGE SCALE GENOMIC DNA]</scope>
    <source>
        <tissue evidence="2">Muscle</tissue>
    </source>
</reference>
<comment type="caution">
    <text evidence="2">The sequence shown here is derived from an EMBL/GenBank/DDBJ whole genome shotgun (WGS) entry which is preliminary data.</text>
</comment>
<feature type="region of interest" description="Disordered" evidence="1">
    <location>
        <begin position="1"/>
        <end position="45"/>
    </location>
</feature>
<name>A0A9X9LZN4_GULGU</name>
<gene>
    <name evidence="2" type="ORF">BN2614_LOCUS5</name>
</gene>
<feature type="compositionally biased region" description="Basic and acidic residues" evidence="1">
    <location>
        <begin position="23"/>
        <end position="42"/>
    </location>
</feature>
<evidence type="ECO:0000313" key="3">
    <source>
        <dbReference type="Proteomes" id="UP000269945"/>
    </source>
</evidence>
<organism evidence="2 3">
    <name type="scientific">Gulo gulo</name>
    <name type="common">Wolverine</name>
    <name type="synonym">Gluton</name>
    <dbReference type="NCBI Taxonomy" id="48420"/>
    <lineage>
        <taxon>Eukaryota</taxon>
        <taxon>Metazoa</taxon>
        <taxon>Chordata</taxon>
        <taxon>Craniata</taxon>
        <taxon>Vertebrata</taxon>
        <taxon>Euteleostomi</taxon>
        <taxon>Mammalia</taxon>
        <taxon>Eutheria</taxon>
        <taxon>Laurasiatheria</taxon>
        <taxon>Carnivora</taxon>
        <taxon>Caniformia</taxon>
        <taxon>Musteloidea</taxon>
        <taxon>Mustelidae</taxon>
        <taxon>Guloninae</taxon>
        <taxon>Gulo</taxon>
    </lineage>
</organism>
<dbReference type="EMBL" id="CYRY02031170">
    <property type="protein sequence ID" value="VCX05375.1"/>
    <property type="molecule type" value="Genomic_DNA"/>
</dbReference>
<protein>
    <submittedName>
        <fullName evidence="2">Uncharacterized protein</fullName>
    </submittedName>
</protein>
<evidence type="ECO:0000256" key="1">
    <source>
        <dbReference type="SAM" id="MobiDB-lite"/>
    </source>
</evidence>
<keyword evidence="3" id="KW-1185">Reference proteome</keyword>
<proteinExistence type="predicted"/>
<sequence>MGEQEGEEKRSDSGLGQNGSAGGDEKGPTSGFADERDIRRETEEDYCSLHFVTSKVS</sequence>
<evidence type="ECO:0000313" key="2">
    <source>
        <dbReference type="EMBL" id="VCX05375.1"/>
    </source>
</evidence>